<evidence type="ECO:0008006" key="3">
    <source>
        <dbReference type="Google" id="ProtNLM"/>
    </source>
</evidence>
<accession>A0ABX0IYM9</accession>
<name>A0ABX0IYM9_9BACL</name>
<dbReference type="RefSeq" id="WP_166146545.1">
    <property type="nucleotide sequence ID" value="NZ_JAAOIW010000001.1"/>
</dbReference>
<keyword evidence="2" id="KW-1185">Reference proteome</keyword>
<dbReference type="EMBL" id="JAAOIW010000001">
    <property type="protein sequence ID" value="NHN29075.1"/>
    <property type="molecule type" value="Genomic_DNA"/>
</dbReference>
<proteinExistence type="predicted"/>
<evidence type="ECO:0000313" key="2">
    <source>
        <dbReference type="Proteomes" id="UP001165962"/>
    </source>
</evidence>
<evidence type="ECO:0000313" key="1">
    <source>
        <dbReference type="EMBL" id="NHN29075.1"/>
    </source>
</evidence>
<comment type="caution">
    <text evidence="1">The sequence shown here is derived from an EMBL/GenBank/DDBJ whole genome shotgun (WGS) entry which is preliminary data.</text>
</comment>
<dbReference type="Proteomes" id="UP001165962">
    <property type="component" value="Unassembled WGS sequence"/>
</dbReference>
<organism evidence="1 2">
    <name type="scientific">Paenibacillus agricola</name>
    <dbReference type="NCBI Taxonomy" id="2716264"/>
    <lineage>
        <taxon>Bacteria</taxon>
        <taxon>Bacillati</taxon>
        <taxon>Bacillota</taxon>
        <taxon>Bacilli</taxon>
        <taxon>Bacillales</taxon>
        <taxon>Paenibacillaceae</taxon>
        <taxon>Paenibacillus</taxon>
    </lineage>
</organism>
<sequence>MKPLLRTYNRMERMKVLDYELGLILGVPLSETTAQLNAMSTEELVSFTDDLMRIRVYIHNMNSNPEQETKEKQVK</sequence>
<gene>
    <name evidence="1" type="ORF">G9U52_04415</name>
</gene>
<reference evidence="1" key="1">
    <citation type="submission" date="2020-03" db="EMBL/GenBank/DDBJ databases">
        <title>Draft sequencing of Paenibacilllus sp. S3N08.</title>
        <authorList>
            <person name="Kim D.-U."/>
        </authorList>
    </citation>
    <scope>NUCLEOTIDE SEQUENCE</scope>
    <source>
        <strain evidence="1">S3N08</strain>
    </source>
</reference>
<protein>
    <recommendedName>
        <fullName evidence="3">Spore coat protein</fullName>
    </recommendedName>
</protein>